<keyword evidence="3" id="KW-1185">Reference proteome</keyword>
<gene>
    <name evidence="2" type="ORF">SAMN02745857_03813</name>
</gene>
<feature type="compositionally biased region" description="Polar residues" evidence="1">
    <location>
        <begin position="91"/>
        <end position="105"/>
    </location>
</feature>
<accession>A0A1W1XZU8</accession>
<evidence type="ECO:0000313" key="3">
    <source>
        <dbReference type="Proteomes" id="UP000192761"/>
    </source>
</evidence>
<dbReference type="RefSeq" id="WP_084092749.1">
    <property type="nucleotide sequence ID" value="NZ_FWXD01000034.1"/>
</dbReference>
<protein>
    <submittedName>
        <fullName evidence="2">Uncharacterized protein</fullName>
    </submittedName>
</protein>
<feature type="region of interest" description="Disordered" evidence="1">
    <location>
        <begin position="86"/>
        <end position="122"/>
    </location>
</feature>
<dbReference type="AlphaFoldDB" id="A0A1W1XZU8"/>
<dbReference type="STRING" id="1121001.SAMN02745857_03813"/>
<dbReference type="EMBL" id="FWXD01000034">
    <property type="protein sequence ID" value="SMC29397.1"/>
    <property type="molecule type" value="Genomic_DNA"/>
</dbReference>
<name>A0A1W1XZU8_9NEIS</name>
<sequence>MLRVLRSLFLVMLIAALPFNGAIASLARVQQALAEHPISVPSAPVLHEHRGMFGVVELHLHTAADSGKLECGKFCNSLGQLMPDGYEQPQPHWQLSNWSPATQQFPGDHLSAPPEQPPKSRA</sequence>
<reference evidence="2 3" key="1">
    <citation type="submission" date="2017-04" db="EMBL/GenBank/DDBJ databases">
        <authorList>
            <person name="Afonso C.L."/>
            <person name="Miller P.J."/>
            <person name="Scott M.A."/>
            <person name="Spackman E."/>
            <person name="Goraichik I."/>
            <person name="Dimitrov K.M."/>
            <person name="Suarez D.L."/>
            <person name="Swayne D.E."/>
        </authorList>
    </citation>
    <scope>NUCLEOTIDE SEQUENCE [LARGE SCALE GENOMIC DNA]</scope>
    <source>
        <strain evidence="2 3">DSM 23236</strain>
    </source>
</reference>
<proteinExistence type="predicted"/>
<dbReference type="Proteomes" id="UP000192761">
    <property type="component" value="Unassembled WGS sequence"/>
</dbReference>
<organism evidence="2 3">
    <name type="scientific">Andreprevotia lacus DSM 23236</name>
    <dbReference type="NCBI Taxonomy" id="1121001"/>
    <lineage>
        <taxon>Bacteria</taxon>
        <taxon>Pseudomonadati</taxon>
        <taxon>Pseudomonadota</taxon>
        <taxon>Betaproteobacteria</taxon>
        <taxon>Neisseriales</taxon>
        <taxon>Chitinibacteraceae</taxon>
        <taxon>Andreprevotia</taxon>
    </lineage>
</organism>
<evidence type="ECO:0000313" key="2">
    <source>
        <dbReference type="EMBL" id="SMC29397.1"/>
    </source>
</evidence>
<evidence type="ECO:0000256" key="1">
    <source>
        <dbReference type="SAM" id="MobiDB-lite"/>
    </source>
</evidence>